<protein>
    <submittedName>
        <fullName evidence="2">Unnamed protein product</fullName>
    </submittedName>
</protein>
<sequence length="102" mass="11206">MREVRRFGAGDPAPRWFYRFAKSLESIFVFGSCLNGYGHLSTSLLVVVAITTRKPDRKHPVDAHTQQAADFVTESSSGGLQHCGNLNRSDGHIELALSAWGC</sequence>
<comment type="caution">
    <text evidence="2">The sequence shown here is derived from an EMBL/GenBank/DDBJ whole genome shotgun (WGS) entry which is preliminary data.</text>
</comment>
<dbReference type="EMBL" id="BSXT01000226">
    <property type="protein sequence ID" value="GMF21410.1"/>
    <property type="molecule type" value="Genomic_DNA"/>
</dbReference>
<keyword evidence="1" id="KW-1133">Transmembrane helix</keyword>
<gene>
    <name evidence="2" type="ORF">Pfra01_000283700</name>
</gene>
<organism evidence="2 3">
    <name type="scientific">Phytophthora fragariaefolia</name>
    <dbReference type="NCBI Taxonomy" id="1490495"/>
    <lineage>
        <taxon>Eukaryota</taxon>
        <taxon>Sar</taxon>
        <taxon>Stramenopiles</taxon>
        <taxon>Oomycota</taxon>
        <taxon>Peronosporomycetes</taxon>
        <taxon>Peronosporales</taxon>
        <taxon>Peronosporaceae</taxon>
        <taxon>Phytophthora</taxon>
    </lineage>
</organism>
<reference evidence="2" key="1">
    <citation type="submission" date="2023-04" db="EMBL/GenBank/DDBJ databases">
        <title>Phytophthora fragariaefolia NBRC 109709.</title>
        <authorList>
            <person name="Ichikawa N."/>
            <person name="Sato H."/>
            <person name="Tonouchi N."/>
        </authorList>
    </citation>
    <scope>NUCLEOTIDE SEQUENCE</scope>
    <source>
        <strain evidence="2">NBRC 109709</strain>
    </source>
</reference>
<keyword evidence="1" id="KW-0812">Transmembrane</keyword>
<dbReference type="AlphaFoldDB" id="A0A9W6TVQ0"/>
<keyword evidence="1" id="KW-0472">Membrane</keyword>
<evidence type="ECO:0000313" key="2">
    <source>
        <dbReference type="EMBL" id="GMF21410.1"/>
    </source>
</evidence>
<name>A0A9W6TVQ0_9STRA</name>
<accession>A0A9W6TVQ0</accession>
<dbReference type="Proteomes" id="UP001165121">
    <property type="component" value="Unassembled WGS sequence"/>
</dbReference>
<evidence type="ECO:0000256" key="1">
    <source>
        <dbReference type="SAM" id="Phobius"/>
    </source>
</evidence>
<keyword evidence="3" id="KW-1185">Reference proteome</keyword>
<evidence type="ECO:0000313" key="3">
    <source>
        <dbReference type="Proteomes" id="UP001165121"/>
    </source>
</evidence>
<feature type="transmembrane region" description="Helical" evidence="1">
    <location>
        <begin position="27"/>
        <end position="50"/>
    </location>
</feature>
<proteinExistence type="predicted"/>